<dbReference type="Pfam" id="PF00011">
    <property type="entry name" value="HSP20"/>
    <property type="match status" value="1"/>
</dbReference>
<dbReference type="PROSITE" id="PS01031">
    <property type="entry name" value="SHSP"/>
    <property type="match status" value="1"/>
</dbReference>
<protein>
    <submittedName>
        <fullName evidence="4">Spore protein SP21 family protein</fullName>
    </submittedName>
</protein>
<dbReference type="SUPFAM" id="SSF49764">
    <property type="entry name" value="HSP20-like chaperones"/>
    <property type="match status" value="1"/>
</dbReference>
<evidence type="ECO:0000313" key="4">
    <source>
        <dbReference type="EMBL" id="SLM14940.1"/>
    </source>
</evidence>
<feature type="domain" description="SHSP" evidence="3">
    <location>
        <begin position="24"/>
        <end position="138"/>
    </location>
</feature>
<organism evidence="4">
    <name type="scientific">uncultured spirochete</name>
    <dbReference type="NCBI Taxonomy" id="156406"/>
    <lineage>
        <taxon>Bacteria</taxon>
        <taxon>Pseudomonadati</taxon>
        <taxon>Spirochaetota</taxon>
        <taxon>Spirochaetia</taxon>
        <taxon>Spirochaetales</taxon>
        <taxon>environmental samples</taxon>
    </lineage>
</organism>
<dbReference type="InterPro" id="IPR008978">
    <property type="entry name" value="HSP20-like_chaperone"/>
</dbReference>
<name>A0A3P3XKS9_9SPIR</name>
<dbReference type="InterPro" id="IPR031107">
    <property type="entry name" value="Small_HSP"/>
</dbReference>
<dbReference type="CDD" id="cd06471">
    <property type="entry name" value="ACD_LpsHSP_like"/>
    <property type="match status" value="1"/>
</dbReference>
<comment type="similarity">
    <text evidence="1 2">Belongs to the small heat shock protein (HSP20) family.</text>
</comment>
<gene>
    <name evidence="4" type="ORF">SPIROBIBN47_380002</name>
</gene>
<sequence length="138" mass="15977">MNSLVLYDNNPFDLIEKFFDDDWLAPRFRTPAIDVYEEGDKYMLEAELPGLSDKDIKLEVRNGQLTLSTAKSEKTEEKSKKGRWIRKERREFRFARSFTLPEDVDASAIEAHFKNGVLQVIMPKKPEAAPKAIEVKID</sequence>
<proteinExistence type="inferred from homology"/>
<dbReference type="InterPro" id="IPR002068">
    <property type="entry name" value="A-crystallin/Hsp20_dom"/>
</dbReference>
<dbReference type="EMBL" id="FWDM01000032">
    <property type="protein sequence ID" value="SLM14940.1"/>
    <property type="molecule type" value="Genomic_DNA"/>
</dbReference>
<accession>A0A3P3XKS9</accession>
<dbReference type="AlphaFoldDB" id="A0A3P3XKS9"/>
<evidence type="ECO:0000259" key="3">
    <source>
        <dbReference type="PROSITE" id="PS01031"/>
    </source>
</evidence>
<reference evidence="4" key="1">
    <citation type="submission" date="2017-02" db="EMBL/GenBank/DDBJ databases">
        <authorList>
            <person name="Regsiter A."/>
            <person name="William W."/>
        </authorList>
    </citation>
    <scope>NUCLEOTIDE SEQUENCE</scope>
    <source>
        <strain evidence="4">Bib</strain>
    </source>
</reference>
<evidence type="ECO:0000256" key="2">
    <source>
        <dbReference type="RuleBase" id="RU003616"/>
    </source>
</evidence>
<dbReference type="Gene3D" id="2.60.40.790">
    <property type="match status" value="1"/>
</dbReference>
<evidence type="ECO:0000256" key="1">
    <source>
        <dbReference type="PROSITE-ProRule" id="PRU00285"/>
    </source>
</evidence>
<dbReference type="PANTHER" id="PTHR11527">
    <property type="entry name" value="HEAT-SHOCK PROTEIN 20 FAMILY MEMBER"/>
    <property type="match status" value="1"/>
</dbReference>